<feature type="non-terminal residue" evidence="1">
    <location>
        <position position="1"/>
    </location>
</feature>
<dbReference type="Proteomes" id="UP000078546">
    <property type="component" value="Unassembled WGS sequence"/>
</dbReference>
<dbReference type="AlphaFoldDB" id="A0A1A8X682"/>
<accession>A0A1A8X682</accession>
<protein>
    <recommendedName>
        <fullName evidence="3">PIR Superfamily Protein</fullName>
    </recommendedName>
</protein>
<proteinExistence type="predicted"/>
<sequence length="256" mass="30510">EFPLEELYKEFNLDVVDDNYNKCCNGINDNYPTNEVFKTVNFSNNNNYNTVIAMPAAPWHSINRDLSSLTKICNYPTGSRYIYNAEIKQFNELNNCLHNYKFIEEKIKSRMQEDKECDCKYVSNFIHHYEKLINIFYTNSNRYCSRLYAYPEQYKPKEFYLKIQCNKLILHEANPQRDVQDTHYSSDNYPEDSEPSEFNSLRIIPIFFQFLEHTNIKYIQDKDTKELLEFTTESRDINFKGTGYNIAYNSELCALL</sequence>
<organism evidence="1 2">
    <name type="scientific">Plasmodium ovale curtisi</name>
    <dbReference type="NCBI Taxonomy" id="864141"/>
    <lineage>
        <taxon>Eukaryota</taxon>
        <taxon>Sar</taxon>
        <taxon>Alveolata</taxon>
        <taxon>Apicomplexa</taxon>
        <taxon>Aconoidasida</taxon>
        <taxon>Haemosporida</taxon>
        <taxon>Plasmodiidae</taxon>
        <taxon>Plasmodium</taxon>
        <taxon>Plasmodium (Plasmodium)</taxon>
    </lineage>
</organism>
<gene>
    <name evidence="1" type="ORF">POVCU1_062250</name>
</gene>
<evidence type="ECO:0000313" key="2">
    <source>
        <dbReference type="Proteomes" id="UP000078546"/>
    </source>
</evidence>
<evidence type="ECO:0008006" key="3">
    <source>
        <dbReference type="Google" id="ProtNLM"/>
    </source>
</evidence>
<name>A0A1A8X682_PLAOA</name>
<reference evidence="2" key="1">
    <citation type="submission" date="2016-05" db="EMBL/GenBank/DDBJ databases">
        <authorList>
            <person name="Naeem Raeece"/>
        </authorList>
    </citation>
    <scope>NUCLEOTIDE SEQUENCE [LARGE SCALE GENOMIC DNA]</scope>
</reference>
<evidence type="ECO:0000313" key="1">
    <source>
        <dbReference type="EMBL" id="SBT00772.1"/>
    </source>
</evidence>
<dbReference type="EMBL" id="FLQV01002104">
    <property type="protein sequence ID" value="SBT00772.1"/>
    <property type="molecule type" value="Genomic_DNA"/>
</dbReference>